<dbReference type="EMBL" id="FNJK01000004">
    <property type="protein sequence ID" value="SDP00105.1"/>
    <property type="molecule type" value="Genomic_DNA"/>
</dbReference>
<organism evidence="1 2">
    <name type="scientific">Streptococcus equinus</name>
    <name type="common">Streptococcus bovis</name>
    <dbReference type="NCBI Taxonomy" id="1335"/>
    <lineage>
        <taxon>Bacteria</taxon>
        <taxon>Bacillati</taxon>
        <taxon>Bacillota</taxon>
        <taxon>Bacilli</taxon>
        <taxon>Lactobacillales</taxon>
        <taxon>Streptococcaceae</taxon>
        <taxon>Streptococcus</taxon>
    </lineage>
</organism>
<protein>
    <submittedName>
        <fullName evidence="1">Uncharacterized protein</fullName>
    </submittedName>
</protein>
<accession>A0A1H0P5Z6</accession>
<dbReference type="Proteomes" id="UP000183816">
    <property type="component" value="Unassembled WGS sequence"/>
</dbReference>
<gene>
    <name evidence="1" type="ORF">SAMN05216347_10421</name>
</gene>
<name>A0A1H0P5Z6_STREI</name>
<evidence type="ECO:0000313" key="2">
    <source>
        <dbReference type="Proteomes" id="UP000183816"/>
    </source>
</evidence>
<proteinExistence type="predicted"/>
<reference evidence="1 2" key="1">
    <citation type="submission" date="2016-10" db="EMBL/GenBank/DDBJ databases">
        <authorList>
            <person name="de Groot N.N."/>
        </authorList>
    </citation>
    <scope>NUCLEOTIDE SEQUENCE [LARGE SCALE GENOMIC DNA]</scope>
    <source>
        <strain evidence="1 2">Sb04</strain>
    </source>
</reference>
<dbReference type="AlphaFoldDB" id="A0A1H0P5Z6"/>
<evidence type="ECO:0000313" key="1">
    <source>
        <dbReference type="EMBL" id="SDP00105.1"/>
    </source>
</evidence>
<sequence length="120" mass="12826">MENVVMKNISYSDSIDLTNFVNNNRDSIVNDLSNDIFSTSVEQLGLGYQRIGGIVTVFEGIKGSAKNNSFVLVNLNGAGVSMVFHGKKIASTGNYIGKAFMGAGFVLGMYDDIENDGSSV</sequence>